<dbReference type="AlphaFoldDB" id="A0A7S0FS19"/>
<feature type="signal peptide" evidence="1">
    <location>
        <begin position="1"/>
        <end position="30"/>
    </location>
</feature>
<name>A0A7S0FS19_9DINO</name>
<evidence type="ECO:0000313" key="2">
    <source>
        <dbReference type="EMBL" id="CAD8376784.1"/>
    </source>
</evidence>
<accession>A0A7S0FS19</accession>
<feature type="chain" id="PRO_5030858827" evidence="1">
    <location>
        <begin position="31"/>
        <end position="426"/>
    </location>
</feature>
<reference evidence="2" key="1">
    <citation type="submission" date="2021-01" db="EMBL/GenBank/DDBJ databases">
        <authorList>
            <person name="Corre E."/>
            <person name="Pelletier E."/>
            <person name="Niang G."/>
            <person name="Scheremetjew M."/>
            <person name="Finn R."/>
            <person name="Kale V."/>
            <person name="Holt S."/>
            <person name="Cochrane G."/>
            <person name="Meng A."/>
            <person name="Brown T."/>
            <person name="Cohen L."/>
        </authorList>
    </citation>
    <scope>NUCLEOTIDE SEQUENCE</scope>
    <source>
        <strain evidence="2">Pbaha01</strain>
    </source>
</reference>
<dbReference type="EMBL" id="HBEG01037668">
    <property type="protein sequence ID" value="CAD8376784.1"/>
    <property type="molecule type" value="Transcribed_RNA"/>
</dbReference>
<organism evidence="2">
    <name type="scientific">Pyrodinium bahamense</name>
    <dbReference type="NCBI Taxonomy" id="73915"/>
    <lineage>
        <taxon>Eukaryota</taxon>
        <taxon>Sar</taxon>
        <taxon>Alveolata</taxon>
        <taxon>Dinophyceae</taxon>
        <taxon>Gonyaulacales</taxon>
        <taxon>Pyrocystaceae</taxon>
        <taxon>Pyrodinium</taxon>
    </lineage>
</organism>
<keyword evidence="1" id="KW-0732">Signal</keyword>
<evidence type="ECO:0000256" key="1">
    <source>
        <dbReference type="SAM" id="SignalP"/>
    </source>
</evidence>
<gene>
    <name evidence="2" type="ORF">PBAH0796_LOCUS22988</name>
</gene>
<sequence>MKQTWPAGAPCTAVVPRALLLLQCVSTCASLRQSVATNSYFVQDNTMSESDPIRDIEEKWDKMDDFVGIMFTLACKWKHGKDLNALASHKLRSGDLVQGEVTDFKAKIQGQNAQHLKEACGRLVASSKGKCRQSCSSRWGVALARRADCDKKCITLWENFENQCNKQVDHLKMVYEMKLNAAAARKQCHEGHCAKFPTTWMLDTEEDMKNEADAQCEKQCTEEQIRLGCERRWLLEVDFLRPSIRSTCFMDGQAKACFDGKKASMSGEHEQCTTTGKSTCESQYAQCQQEGKTDSTFKDAQEFCDSRKKMCESQVTKHCQNEHKTSLESAKEECEKADEQALQACVTEKLSEKETEETTKCIGDMTPKCSEVCHQKCNVAAMSQCLNNLKSEHDEAEDFCEDFWRLLHESSELDPATHDPVTQLAP</sequence>
<protein>
    <submittedName>
        <fullName evidence="2">Uncharacterized protein</fullName>
    </submittedName>
</protein>
<proteinExistence type="predicted"/>